<evidence type="ECO:0000256" key="6">
    <source>
        <dbReference type="ARBA" id="ARBA00037589"/>
    </source>
</evidence>
<evidence type="ECO:0000259" key="10">
    <source>
        <dbReference type="Pfam" id="PF02602"/>
    </source>
</evidence>
<comment type="function">
    <text evidence="6 9">Catalyzes cyclization of the linear tetrapyrrole, hydroxymethylbilane, to the macrocyclic uroporphyrinogen III.</text>
</comment>
<evidence type="ECO:0000313" key="11">
    <source>
        <dbReference type="EMBL" id="KEQ10045.1"/>
    </source>
</evidence>
<comment type="pathway">
    <text evidence="1 9">Porphyrin-containing compound metabolism; protoporphyrin-IX biosynthesis; coproporphyrinogen-III from 5-aminolevulinate: step 3/4.</text>
</comment>
<evidence type="ECO:0000256" key="9">
    <source>
        <dbReference type="RuleBase" id="RU366031"/>
    </source>
</evidence>
<evidence type="ECO:0000256" key="3">
    <source>
        <dbReference type="ARBA" id="ARBA00013109"/>
    </source>
</evidence>
<organism evidence="11 12">
    <name type="scientific">Pseudorhizobium pelagicum</name>
    <dbReference type="NCBI Taxonomy" id="1509405"/>
    <lineage>
        <taxon>Bacteria</taxon>
        <taxon>Pseudomonadati</taxon>
        <taxon>Pseudomonadota</taxon>
        <taxon>Alphaproteobacteria</taxon>
        <taxon>Hyphomicrobiales</taxon>
        <taxon>Rhizobiaceae</taxon>
        <taxon>Rhizobium/Agrobacterium group</taxon>
        <taxon>Pseudorhizobium</taxon>
    </lineage>
</organism>
<dbReference type="GO" id="GO:0006782">
    <property type="term" value="P:protoporphyrinogen IX biosynthetic process"/>
    <property type="evidence" value="ECO:0007669"/>
    <property type="project" value="UniProtKB-UniRule"/>
</dbReference>
<dbReference type="InterPro" id="IPR003754">
    <property type="entry name" value="4pyrrol_synth_uPrphyn_synth"/>
</dbReference>
<evidence type="ECO:0000256" key="2">
    <source>
        <dbReference type="ARBA" id="ARBA00008133"/>
    </source>
</evidence>
<keyword evidence="4 9" id="KW-0456">Lyase</keyword>
<dbReference type="PANTHER" id="PTHR38042">
    <property type="entry name" value="UROPORPHYRINOGEN-III SYNTHASE, CHLOROPLASTIC"/>
    <property type="match status" value="1"/>
</dbReference>
<dbReference type="InterPro" id="IPR039793">
    <property type="entry name" value="UROS/Hem4"/>
</dbReference>
<dbReference type="EC" id="4.2.1.75" evidence="3 9"/>
<keyword evidence="5 9" id="KW-0627">Porphyrin biosynthesis</keyword>
<keyword evidence="12" id="KW-1185">Reference proteome</keyword>
<dbReference type="GO" id="GO:0006780">
    <property type="term" value="P:uroporphyrinogen III biosynthetic process"/>
    <property type="evidence" value="ECO:0007669"/>
    <property type="project" value="UniProtKB-UniRule"/>
</dbReference>
<dbReference type="AlphaFoldDB" id="A0A922P2B6"/>
<accession>A0A922P2B6</accession>
<gene>
    <name evidence="11" type="ORF">GV68_18760</name>
</gene>
<dbReference type="EMBL" id="JOKJ01000004">
    <property type="protein sequence ID" value="KEQ10045.1"/>
    <property type="molecule type" value="Genomic_DNA"/>
</dbReference>
<evidence type="ECO:0000256" key="8">
    <source>
        <dbReference type="ARBA" id="ARBA00048617"/>
    </source>
</evidence>
<evidence type="ECO:0000256" key="5">
    <source>
        <dbReference type="ARBA" id="ARBA00023244"/>
    </source>
</evidence>
<dbReference type="InterPro" id="IPR036108">
    <property type="entry name" value="4pyrrol_syn_uPrphyn_synt_sf"/>
</dbReference>
<dbReference type="Gene3D" id="3.40.50.10090">
    <property type="match status" value="2"/>
</dbReference>
<evidence type="ECO:0000256" key="1">
    <source>
        <dbReference type="ARBA" id="ARBA00004772"/>
    </source>
</evidence>
<dbReference type="SUPFAM" id="SSF69618">
    <property type="entry name" value="HemD-like"/>
    <property type="match status" value="1"/>
</dbReference>
<comment type="similarity">
    <text evidence="2 9">Belongs to the uroporphyrinogen-III synthase family.</text>
</comment>
<dbReference type="CDD" id="cd06578">
    <property type="entry name" value="HemD"/>
    <property type="match status" value="1"/>
</dbReference>
<evidence type="ECO:0000313" key="12">
    <source>
        <dbReference type="Proteomes" id="UP000052167"/>
    </source>
</evidence>
<comment type="caution">
    <text evidence="11">The sequence shown here is derived from an EMBL/GenBank/DDBJ whole genome shotgun (WGS) entry which is preliminary data.</text>
</comment>
<dbReference type="Pfam" id="PF02602">
    <property type="entry name" value="HEM4"/>
    <property type="match status" value="1"/>
</dbReference>
<dbReference type="RefSeq" id="WP_037164800.1">
    <property type="nucleotide sequence ID" value="NZ_CAJXID010000005.1"/>
</dbReference>
<dbReference type="Proteomes" id="UP000052167">
    <property type="component" value="Unassembled WGS sequence"/>
</dbReference>
<dbReference type="OrthoDB" id="7163809at2"/>
<name>A0A922P2B6_9HYPH</name>
<evidence type="ECO:0000256" key="4">
    <source>
        <dbReference type="ARBA" id="ARBA00023239"/>
    </source>
</evidence>
<dbReference type="NCBIfam" id="NF006621">
    <property type="entry name" value="PRK09189.1"/>
    <property type="match status" value="1"/>
</dbReference>
<feature type="domain" description="Tetrapyrrole biosynthesis uroporphyrinogen III synthase" evidence="10">
    <location>
        <begin position="15"/>
        <end position="237"/>
    </location>
</feature>
<proteinExistence type="inferred from homology"/>
<dbReference type="PANTHER" id="PTHR38042:SF1">
    <property type="entry name" value="UROPORPHYRINOGEN-III SYNTHASE, CHLOROPLASTIC"/>
    <property type="match status" value="1"/>
</dbReference>
<comment type="catalytic activity">
    <reaction evidence="8 9">
        <text>hydroxymethylbilane = uroporphyrinogen III + H2O</text>
        <dbReference type="Rhea" id="RHEA:18965"/>
        <dbReference type="ChEBI" id="CHEBI:15377"/>
        <dbReference type="ChEBI" id="CHEBI:57308"/>
        <dbReference type="ChEBI" id="CHEBI:57845"/>
        <dbReference type="EC" id="4.2.1.75"/>
    </reaction>
</comment>
<reference evidence="11 12" key="1">
    <citation type="submission" date="2014-06" db="EMBL/GenBank/DDBJ databases">
        <title>Rhizobium pelagicum/R2-400B4.</title>
        <authorList>
            <person name="Kimes N.E."/>
            <person name="Lopez-Perez M."/>
        </authorList>
    </citation>
    <scope>NUCLEOTIDE SEQUENCE [LARGE SCALE GENOMIC DNA]</scope>
    <source>
        <strain evidence="11 12">R2-400B4</strain>
    </source>
</reference>
<evidence type="ECO:0000256" key="7">
    <source>
        <dbReference type="ARBA" id="ARBA00040167"/>
    </source>
</evidence>
<sequence length="240" mass="25546">MRVLVTRPEEAARKTAAKIAALGHHAVILPLMAAEHHPQAALDALRQPHAAVAVTSAETARVLQTLGGEVHPYLQDTVFAVGDATADALRATGFASVQAAEGTGASMVERFRPQLRQMTSQRPLLYLAGQPRSPVFEEDLEAAGIPVTTVVSYTMRPVPITKAALSSALETPPVDVVLLYSRATALRFFELPLSDESLIVLSRSRILCLSENIAQAVPKALESTVETAASPVEDSLLALL</sequence>
<protein>
    <recommendedName>
        <fullName evidence="7 9">Uroporphyrinogen-III synthase</fullName>
        <ecNumber evidence="3 9">4.2.1.75</ecNumber>
    </recommendedName>
</protein>
<dbReference type="GO" id="GO:0004852">
    <property type="term" value="F:uroporphyrinogen-III synthase activity"/>
    <property type="evidence" value="ECO:0007669"/>
    <property type="project" value="UniProtKB-UniRule"/>
</dbReference>